<evidence type="ECO:0008006" key="5">
    <source>
        <dbReference type="Google" id="ProtNLM"/>
    </source>
</evidence>
<dbReference type="STRING" id="630390.A0A180GA95"/>
<dbReference type="VEuPathDB" id="FungiDB:PTTG_06120"/>
<evidence type="ECO:0000313" key="2">
    <source>
        <dbReference type="EMBL" id="OAV89408.1"/>
    </source>
</evidence>
<reference evidence="2" key="1">
    <citation type="submission" date="2009-11" db="EMBL/GenBank/DDBJ databases">
        <authorList>
            <consortium name="The Broad Institute Genome Sequencing Platform"/>
            <person name="Ward D."/>
            <person name="Feldgarden M."/>
            <person name="Earl A."/>
            <person name="Young S.K."/>
            <person name="Zeng Q."/>
            <person name="Koehrsen M."/>
            <person name="Alvarado L."/>
            <person name="Berlin A."/>
            <person name="Bochicchio J."/>
            <person name="Borenstein D."/>
            <person name="Chapman S.B."/>
            <person name="Chen Z."/>
            <person name="Engels R."/>
            <person name="Freedman E."/>
            <person name="Gellesch M."/>
            <person name="Goldberg J."/>
            <person name="Griggs A."/>
            <person name="Gujja S."/>
            <person name="Heilman E."/>
            <person name="Heiman D."/>
            <person name="Hepburn T."/>
            <person name="Howarth C."/>
            <person name="Jen D."/>
            <person name="Larson L."/>
            <person name="Lewis B."/>
            <person name="Mehta T."/>
            <person name="Park D."/>
            <person name="Pearson M."/>
            <person name="Roberts A."/>
            <person name="Saif S."/>
            <person name="Shea T."/>
            <person name="Shenoy N."/>
            <person name="Sisk P."/>
            <person name="Stolte C."/>
            <person name="Sykes S."/>
            <person name="Thomson T."/>
            <person name="Walk T."/>
            <person name="White J."/>
            <person name="Yandava C."/>
            <person name="Izard J."/>
            <person name="Baranova O.V."/>
            <person name="Blanton J.M."/>
            <person name="Tanner A.C."/>
            <person name="Dewhirst F.E."/>
            <person name="Haas B."/>
            <person name="Nusbaum C."/>
            <person name="Birren B."/>
        </authorList>
    </citation>
    <scope>NUCLEOTIDE SEQUENCE [LARGE SCALE GENOMIC DNA]</scope>
    <source>
        <strain evidence="2">1-1 BBBD Race 1</strain>
    </source>
</reference>
<feature type="compositionally biased region" description="Polar residues" evidence="1">
    <location>
        <begin position="213"/>
        <end position="222"/>
    </location>
</feature>
<feature type="region of interest" description="Disordered" evidence="1">
    <location>
        <begin position="76"/>
        <end position="261"/>
    </location>
</feature>
<dbReference type="Proteomes" id="UP000005240">
    <property type="component" value="Unassembled WGS sequence"/>
</dbReference>
<feature type="compositionally biased region" description="Basic and acidic residues" evidence="1">
    <location>
        <begin position="284"/>
        <end position="301"/>
    </location>
</feature>
<accession>A0A180GA95</accession>
<reference evidence="3" key="4">
    <citation type="submission" date="2025-05" db="UniProtKB">
        <authorList>
            <consortium name="EnsemblFungi"/>
        </authorList>
    </citation>
    <scope>IDENTIFICATION</scope>
    <source>
        <strain evidence="3">isolate 1-1 / race 1 (BBBD)</strain>
    </source>
</reference>
<evidence type="ECO:0000313" key="4">
    <source>
        <dbReference type="Proteomes" id="UP000005240"/>
    </source>
</evidence>
<protein>
    <recommendedName>
        <fullName evidence="5">SAP domain-containing protein</fullName>
    </recommendedName>
</protein>
<gene>
    <name evidence="2" type="ORF">PTTG_06120</name>
</gene>
<keyword evidence="4" id="KW-1185">Reference proteome</keyword>
<dbReference type="OrthoDB" id="445357at2759"/>
<dbReference type="AlphaFoldDB" id="A0A180GA95"/>
<feature type="compositionally biased region" description="Low complexity" evidence="1">
    <location>
        <begin position="238"/>
        <end position="259"/>
    </location>
</feature>
<sequence>MMLRAASTKTILRLAKPAAVNQQLSRTFASQTLLSRTDFQNKSTSELREELSKRGIVTGSKKKTILIDKILEDEQRRMSSSAIRAKKVGGQPAGGRSGTEELARSRQSSTSTLPEPVVSSPIKVAARLMSEPDGETPKSAQIQTGSKSASLASPGITLRSEGHQAQVWPASIELPSTPVEEPTRTTIPFIPDNWTSHKQSHAPKMVELKPSSAEVSTASHPSTLPEGGPSQIVTDRFSPSSTPSSSSSSDPAQGSTASSQQNPDQLILNYLASISLPSSLDFFSSKDPDQQDHAPHPHEQFKFEDRPLNDHERNGLYQLLAFFGGSWLVAGLFGGH</sequence>
<reference evidence="3 4" key="3">
    <citation type="journal article" date="2017" name="G3 (Bethesda)">
        <title>Comparative analysis highlights variable genome content of wheat rusts and divergence of the mating loci.</title>
        <authorList>
            <person name="Cuomo C.A."/>
            <person name="Bakkeren G."/>
            <person name="Khalil H.B."/>
            <person name="Panwar V."/>
            <person name="Joly D."/>
            <person name="Linning R."/>
            <person name="Sakthikumar S."/>
            <person name="Song X."/>
            <person name="Adiconis X."/>
            <person name="Fan L."/>
            <person name="Goldberg J.M."/>
            <person name="Levin J.Z."/>
            <person name="Young S."/>
            <person name="Zeng Q."/>
            <person name="Anikster Y."/>
            <person name="Bruce M."/>
            <person name="Wang M."/>
            <person name="Yin C."/>
            <person name="McCallum B."/>
            <person name="Szabo L.J."/>
            <person name="Hulbert S."/>
            <person name="Chen X."/>
            <person name="Fellers J.P."/>
        </authorList>
    </citation>
    <scope>NUCLEOTIDE SEQUENCE</scope>
    <source>
        <strain evidence="4">Isolate 1-1 / race 1 (BBBD)</strain>
        <strain evidence="3">isolate 1-1 / race 1 (BBBD)</strain>
    </source>
</reference>
<feature type="compositionally biased region" description="Polar residues" evidence="1">
    <location>
        <begin position="138"/>
        <end position="151"/>
    </location>
</feature>
<dbReference type="EnsemblFungi" id="PTTG_06120-t43_1">
    <property type="protein sequence ID" value="PTTG_06120-t43_1-p1"/>
    <property type="gene ID" value="PTTG_06120"/>
</dbReference>
<feature type="region of interest" description="Disordered" evidence="1">
    <location>
        <begin position="282"/>
        <end position="301"/>
    </location>
</feature>
<proteinExistence type="predicted"/>
<organism evidence="2">
    <name type="scientific">Puccinia triticina (isolate 1-1 / race 1 (BBBD))</name>
    <name type="common">Brown leaf rust fungus</name>
    <dbReference type="NCBI Taxonomy" id="630390"/>
    <lineage>
        <taxon>Eukaryota</taxon>
        <taxon>Fungi</taxon>
        <taxon>Dikarya</taxon>
        <taxon>Basidiomycota</taxon>
        <taxon>Pucciniomycotina</taxon>
        <taxon>Pucciniomycetes</taxon>
        <taxon>Pucciniales</taxon>
        <taxon>Pucciniaceae</taxon>
        <taxon>Puccinia</taxon>
    </lineage>
</organism>
<reference evidence="2" key="2">
    <citation type="submission" date="2016-05" db="EMBL/GenBank/DDBJ databases">
        <title>Comparative analysis highlights variable genome content of wheat rusts and divergence of the mating loci.</title>
        <authorList>
            <person name="Cuomo C.A."/>
            <person name="Bakkeren G."/>
            <person name="Szabo L."/>
            <person name="Khalil H."/>
            <person name="Joly D."/>
            <person name="Goldberg J."/>
            <person name="Young S."/>
            <person name="Zeng Q."/>
            <person name="Fellers J."/>
        </authorList>
    </citation>
    <scope>NUCLEOTIDE SEQUENCE [LARGE SCALE GENOMIC DNA]</scope>
    <source>
        <strain evidence="2">1-1 BBBD Race 1</strain>
    </source>
</reference>
<evidence type="ECO:0000313" key="3">
    <source>
        <dbReference type="EnsemblFungi" id="PTTG_06120-t43_1-p1"/>
    </source>
</evidence>
<dbReference type="EMBL" id="ADAS02000129">
    <property type="protein sequence ID" value="OAV89408.1"/>
    <property type="molecule type" value="Genomic_DNA"/>
</dbReference>
<name>A0A180GA95_PUCT1</name>
<evidence type="ECO:0000256" key="1">
    <source>
        <dbReference type="SAM" id="MobiDB-lite"/>
    </source>
</evidence>